<dbReference type="GO" id="GO:0004497">
    <property type="term" value="F:monooxygenase activity"/>
    <property type="evidence" value="ECO:0007669"/>
    <property type="project" value="UniProtKB-KW"/>
</dbReference>
<name>A0AAJ0HHN5_9PEZI</name>
<keyword evidence="3 7" id="KW-0479">Metal-binding</keyword>
<evidence type="ECO:0000256" key="2">
    <source>
        <dbReference type="ARBA" id="ARBA00010617"/>
    </source>
</evidence>
<dbReference type="EMBL" id="JAUIQD010000004">
    <property type="protein sequence ID" value="KAK3352624.1"/>
    <property type="molecule type" value="Genomic_DNA"/>
</dbReference>
<reference evidence="10" key="1">
    <citation type="journal article" date="2023" name="Mol. Phylogenet. Evol.">
        <title>Genome-scale phylogeny and comparative genomics of the fungal order Sordariales.</title>
        <authorList>
            <person name="Hensen N."/>
            <person name="Bonometti L."/>
            <person name="Westerberg I."/>
            <person name="Brannstrom I.O."/>
            <person name="Guillou S."/>
            <person name="Cros-Aarteil S."/>
            <person name="Calhoun S."/>
            <person name="Haridas S."/>
            <person name="Kuo A."/>
            <person name="Mondo S."/>
            <person name="Pangilinan J."/>
            <person name="Riley R."/>
            <person name="LaButti K."/>
            <person name="Andreopoulos B."/>
            <person name="Lipzen A."/>
            <person name="Chen C."/>
            <person name="Yan M."/>
            <person name="Daum C."/>
            <person name="Ng V."/>
            <person name="Clum A."/>
            <person name="Steindorff A."/>
            <person name="Ohm R.A."/>
            <person name="Martin F."/>
            <person name="Silar P."/>
            <person name="Natvig D.O."/>
            <person name="Lalanne C."/>
            <person name="Gautier V."/>
            <person name="Ament-Velasquez S.L."/>
            <person name="Kruys A."/>
            <person name="Hutchinson M.I."/>
            <person name="Powell A.J."/>
            <person name="Barry K."/>
            <person name="Miller A.N."/>
            <person name="Grigoriev I.V."/>
            <person name="Debuchy R."/>
            <person name="Gladieux P."/>
            <person name="Hiltunen Thoren M."/>
            <person name="Johannesson H."/>
        </authorList>
    </citation>
    <scope>NUCLEOTIDE SEQUENCE</scope>
    <source>
        <strain evidence="10">CBS 955.72</strain>
    </source>
</reference>
<dbReference type="AlphaFoldDB" id="A0AAJ0HHN5"/>
<feature type="signal peptide" evidence="9">
    <location>
        <begin position="1"/>
        <end position="15"/>
    </location>
</feature>
<dbReference type="InterPro" id="IPR036396">
    <property type="entry name" value="Cyt_P450_sf"/>
</dbReference>
<feature type="chain" id="PRO_5042502642" evidence="9">
    <location>
        <begin position="16"/>
        <end position="510"/>
    </location>
</feature>
<dbReference type="InterPro" id="IPR017972">
    <property type="entry name" value="Cyt_P450_CS"/>
</dbReference>
<dbReference type="GO" id="GO:0020037">
    <property type="term" value="F:heme binding"/>
    <property type="evidence" value="ECO:0007669"/>
    <property type="project" value="InterPro"/>
</dbReference>
<evidence type="ECO:0000256" key="5">
    <source>
        <dbReference type="ARBA" id="ARBA00023004"/>
    </source>
</evidence>
<dbReference type="PRINTS" id="PR00385">
    <property type="entry name" value="P450"/>
</dbReference>
<feature type="binding site" description="axial binding residue" evidence="7">
    <location>
        <position position="452"/>
    </location>
    <ligand>
        <name>heme</name>
        <dbReference type="ChEBI" id="CHEBI:30413"/>
    </ligand>
    <ligandPart>
        <name>Fe</name>
        <dbReference type="ChEBI" id="CHEBI:18248"/>
    </ligandPart>
</feature>
<evidence type="ECO:0000313" key="10">
    <source>
        <dbReference type="EMBL" id="KAK3352624.1"/>
    </source>
</evidence>
<keyword evidence="5 7" id="KW-0408">Iron</keyword>
<proteinExistence type="inferred from homology"/>
<protein>
    <submittedName>
        <fullName evidence="10">Cytochrome P450 alkane hydroxylase</fullName>
    </submittedName>
</protein>
<keyword evidence="7 8" id="KW-0349">Heme</keyword>
<dbReference type="PROSITE" id="PS00086">
    <property type="entry name" value="CYTOCHROME_P450"/>
    <property type="match status" value="1"/>
</dbReference>
<evidence type="ECO:0000256" key="9">
    <source>
        <dbReference type="SAM" id="SignalP"/>
    </source>
</evidence>
<dbReference type="SUPFAM" id="SSF48264">
    <property type="entry name" value="Cytochrome P450"/>
    <property type="match status" value="1"/>
</dbReference>
<evidence type="ECO:0000313" key="11">
    <source>
        <dbReference type="Proteomes" id="UP001275084"/>
    </source>
</evidence>
<evidence type="ECO:0000256" key="6">
    <source>
        <dbReference type="ARBA" id="ARBA00023033"/>
    </source>
</evidence>
<dbReference type="Gene3D" id="1.10.630.10">
    <property type="entry name" value="Cytochrome P450"/>
    <property type="match status" value="1"/>
</dbReference>
<dbReference type="PANTHER" id="PTHR24287">
    <property type="entry name" value="P450, PUTATIVE (EUROFUNG)-RELATED"/>
    <property type="match status" value="1"/>
</dbReference>
<comment type="cofactor">
    <cofactor evidence="1 7">
        <name>heme</name>
        <dbReference type="ChEBI" id="CHEBI:30413"/>
    </cofactor>
</comment>
<keyword evidence="6 8" id="KW-0503">Monooxygenase</keyword>
<evidence type="ECO:0000256" key="7">
    <source>
        <dbReference type="PIRSR" id="PIRSR602401-1"/>
    </source>
</evidence>
<dbReference type="PRINTS" id="PR00463">
    <property type="entry name" value="EP450I"/>
</dbReference>
<dbReference type="InterPro" id="IPR002401">
    <property type="entry name" value="Cyt_P450_E_grp-I"/>
</dbReference>
<accession>A0AAJ0HHN5</accession>
<dbReference type="GO" id="GO:0005506">
    <property type="term" value="F:iron ion binding"/>
    <property type="evidence" value="ECO:0007669"/>
    <property type="project" value="InterPro"/>
</dbReference>
<evidence type="ECO:0000256" key="3">
    <source>
        <dbReference type="ARBA" id="ARBA00022723"/>
    </source>
</evidence>
<sequence>MQFAALSGLLLLAVALKCYWSRRQRQKVLDAIAKEHSCLDPPLLENQRPMGVDRLEQIFRASAESRLMELFLFHFRQTGYTLKQIFLLTPAYGTVDPANLEAILSTKFEDWSFGPRRVITFPMFGDGIFTQEGEAWKRSKLMLRPQLVHRQYEDLKLFDEPMDDLLDSLPSSGGVVDLQALFFRFTLDVTTAFLFGESIRSLKSSPGSPEQNFAAAFDLAQSYIIQRFRLLDLYWLIGGRKFYEACRQVNEFADKVIEQNLRDTPSGDDEIETGRYIFLRKVAKSFPDRAALRGQIVNILVAGRDTTACLLSWTFYMLVRHPKVMEKVRAEISALGDARSLTRDDLRSLKYLQNVLKEVLRLYPSVPVNTRTAVKTTVLPTGGGPDRKSPVLIPAGSAVAYSVYTMHRRPDLFGLDAELFRPERWDEDLPLFKDRVSHNYGYLPFSGGPRICLGMDFALTEAAYTIVRIFQRYPEITLPEGEKVEVVGLEKQTVTLVLQITDGCKVKLGC</sequence>
<gene>
    <name evidence="10" type="ORF">B0T25DRAFT_542406</name>
</gene>
<keyword evidence="9" id="KW-0732">Signal</keyword>
<reference evidence="10" key="2">
    <citation type="submission" date="2023-06" db="EMBL/GenBank/DDBJ databases">
        <authorList>
            <consortium name="Lawrence Berkeley National Laboratory"/>
            <person name="Haridas S."/>
            <person name="Hensen N."/>
            <person name="Bonometti L."/>
            <person name="Westerberg I."/>
            <person name="Brannstrom I.O."/>
            <person name="Guillou S."/>
            <person name="Cros-Aarteil S."/>
            <person name="Calhoun S."/>
            <person name="Kuo A."/>
            <person name="Mondo S."/>
            <person name="Pangilinan J."/>
            <person name="Riley R."/>
            <person name="Labutti K."/>
            <person name="Andreopoulos B."/>
            <person name="Lipzen A."/>
            <person name="Chen C."/>
            <person name="Yanf M."/>
            <person name="Daum C."/>
            <person name="Ng V."/>
            <person name="Clum A."/>
            <person name="Steindorff A."/>
            <person name="Ohm R."/>
            <person name="Martin F."/>
            <person name="Silar P."/>
            <person name="Natvig D."/>
            <person name="Lalanne C."/>
            <person name="Gautier V."/>
            <person name="Ament-Velasquez S.L."/>
            <person name="Kruys A."/>
            <person name="Hutchinson M.I."/>
            <person name="Powell A.J."/>
            <person name="Barry K."/>
            <person name="Miller A.N."/>
            <person name="Grigoriev I.V."/>
            <person name="Debuchy R."/>
            <person name="Gladieux P."/>
            <person name="Thoren M.H."/>
            <person name="Johannesson H."/>
        </authorList>
    </citation>
    <scope>NUCLEOTIDE SEQUENCE</scope>
    <source>
        <strain evidence="10">CBS 955.72</strain>
    </source>
</reference>
<dbReference type="Pfam" id="PF00067">
    <property type="entry name" value="p450"/>
    <property type="match status" value="1"/>
</dbReference>
<dbReference type="PANTHER" id="PTHR24287:SF18">
    <property type="entry name" value="CYTOCHROME P450 MONOOXYGENASE APDE-RELATED"/>
    <property type="match status" value="1"/>
</dbReference>
<dbReference type="InterPro" id="IPR001128">
    <property type="entry name" value="Cyt_P450"/>
</dbReference>
<keyword evidence="11" id="KW-1185">Reference proteome</keyword>
<dbReference type="Proteomes" id="UP001275084">
    <property type="component" value="Unassembled WGS sequence"/>
</dbReference>
<evidence type="ECO:0000256" key="8">
    <source>
        <dbReference type="RuleBase" id="RU000461"/>
    </source>
</evidence>
<comment type="caution">
    <text evidence="10">The sequence shown here is derived from an EMBL/GenBank/DDBJ whole genome shotgun (WGS) entry which is preliminary data.</text>
</comment>
<comment type="similarity">
    <text evidence="2 8">Belongs to the cytochrome P450 family.</text>
</comment>
<evidence type="ECO:0000256" key="1">
    <source>
        <dbReference type="ARBA" id="ARBA00001971"/>
    </source>
</evidence>
<organism evidence="10 11">
    <name type="scientific">Lasiosphaeria hispida</name>
    <dbReference type="NCBI Taxonomy" id="260671"/>
    <lineage>
        <taxon>Eukaryota</taxon>
        <taxon>Fungi</taxon>
        <taxon>Dikarya</taxon>
        <taxon>Ascomycota</taxon>
        <taxon>Pezizomycotina</taxon>
        <taxon>Sordariomycetes</taxon>
        <taxon>Sordariomycetidae</taxon>
        <taxon>Sordariales</taxon>
        <taxon>Lasiosphaeriaceae</taxon>
        <taxon>Lasiosphaeria</taxon>
    </lineage>
</organism>
<keyword evidence="4 8" id="KW-0560">Oxidoreductase</keyword>
<dbReference type="GO" id="GO:0016705">
    <property type="term" value="F:oxidoreductase activity, acting on paired donors, with incorporation or reduction of molecular oxygen"/>
    <property type="evidence" value="ECO:0007669"/>
    <property type="project" value="InterPro"/>
</dbReference>
<dbReference type="CDD" id="cd11063">
    <property type="entry name" value="CYP52"/>
    <property type="match status" value="1"/>
</dbReference>
<evidence type="ECO:0000256" key="4">
    <source>
        <dbReference type="ARBA" id="ARBA00023002"/>
    </source>
</evidence>
<dbReference type="InterPro" id="IPR047146">
    <property type="entry name" value="Cyt_P450_E_CYP52_fungi"/>
</dbReference>